<evidence type="ECO:0000313" key="3">
    <source>
        <dbReference type="Proteomes" id="UP000664521"/>
    </source>
</evidence>
<dbReference type="AlphaFoldDB" id="A0A8H3J1G4"/>
<sequence>MIQESTAIQQVSHTEQNPWLIAESQPHPIARHVRYVEPGTRLPIDPNNPARHTDLTRTEQPLPAHELSYQQPYRETETIRHWESTYQRRPIEVPRQETRTSFSEQMVKDFPDLESSLIASVVMDAPTIASAIGALSRIREEDRNLQAARYKQLAGPRDESSRTQQGNDSVRLQSERSRAAVQDLLESEYPRLDTRVVAVTFRDSGYDLTFTRRVLTCLSDF</sequence>
<gene>
    <name evidence="2" type="ORF">HETSPECPRED_001428</name>
</gene>
<dbReference type="OrthoDB" id="10564935at2759"/>
<comment type="caution">
    <text evidence="2">The sequence shown here is derived from an EMBL/GenBank/DDBJ whole genome shotgun (WGS) entry which is preliminary data.</text>
</comment>
<dbReference type="Proteomes" id="UP000664521">
    <property type="component" value="Unassembled WGS sequence"/>
</dbReference>
<evidence type="ECO:0000256" key="1">
    <source>
        <dbReference type="SAM" id="MobiDB-lite"/>
    </source>
</evidence>
<dbReference type="EMBL" id="CAJPDS010000122">
    <property type="protein sequence ID" value="CAF9938936.1"/>
    <property type="molecule type" value="Genomic_DNA"/>
</dbReference>
<reference evidence="2" key="1">
    <citation type="submission" date="2021-03" db="EMBL/GenBank/DDBJ databases">
        <authorList>
            <person name="Tagirdzhanova G."/>
        </authorList>
    </citation>
    <scope>NUCLEOTIDE SEQUENCE</scope>
</reference>
<accession>A0A8H3J1G4</accession>
<name>A0A8H3J1G4_9LECA</name>
<keyword evidence="3" id="KW-1185">Reference proteome</keyword>
<evidence type="ECO:0000313" key="2">
    <source>
        <dbReference type="EMBL" id="CAF9938936.1"/>
    </source>
</evidence>
<feature type="compositionally biased region" description="Polar residues" evidence="1">
    <location>
        <begin position="162"/>
        <end position="172"/>
    </location>
</feature>
<feature type="region of interest" description="Disordered" evidence="1">
    <location>
        <begin position="151"/>
        <end position="175"/>
    </location>
</feature>
<proteinExistence type="predicted"/>
<organism evidence="2 3">
    <name type="scientific">Heterodermia speciosa</name>
    <dbReference type="NCBI Taxonomy" id="116794"/>
    <lineage>
        <taxon>Eukaryota</taxon>
        <taxon>Fungi</taxon>
        <taxon>Dikarya</taxon>
        <taxon>Ascomycota</taxon>
        <taxon>Pezizomycotina</taxon>
        <taxon>Lecanoromycetes</taxon>
        <taxon>OSLEUM clade</taxon>
        <taxon>Lecanoromycetidae</taxon>
        <taxon>Caliciales</taxon>
        <taxon>Physciaceae</taxon>
        <taxon>Heterodermia</taxon>
    </lineage>
</organism>
<protein>
    <submittedName>
        <fullName evidence="2">Uncharacterized protein</fullName>
    </submittedName>
</protein>